<evidence type="ECO:0000313" key="2">
    <source>
        <dbReference type="EMBL" id="SFE93721.1"/>
    </source>
</evidence>
<name>A0A1I2EMY4_9SPHI</name>
<organism evidence="2 3">
    <name type="scientific">Pedobacter antarcticus</name>
    <dbReference type="NCBI Taxonomy" id="34086"/>
    <lineage>
        <taxon>Bacteria</taxon>
        <taxon>Pseudomonadati</taxon>
        <taxon>Bacteroidota</taxon>
        <taxon>Sphingobacteriia</taxon>
        <taxon>Sphingobacteriales</taxon>
        <taxon>Sphingobacteriaceae</taxon>
        <taxon>Pedobacter</taxon>
    </lineage>
</organism>
<feature type="region of interest" description="Disordered" evidence="1">
    <location>
        <begin position="1"/>
        <end position="20"/>
    </location>
</feature>
<evidence type="ECO:0008006" key="4">
    <source>
        <dbReference type="Google" id="ProtNLM"/>
    </source>
</evidence>
<evidence type="ECO:0000256" key="1">
    <source>
        <dbReference type="SAM" id="MobiDB-lite"/>
    </source>
</evidence>
<feature type="compositionally biased region" description="Basic residues" evidence="1">
    <location>
        <begin position="1"/>
        <end position="15"/>
    </location>
</feature>
<gene>
    <name evidence="2" type="ORF">SAMN03003324_01884</name>
</gene>
<evidence type="ECO:0000313" key="3">
    <source>
        <dbReference type="Proteomes" id="UP000183129"/>
    </source>
</evidence>
<accession>A0A1I2EMY4</accession>
<reference evidence="2 3" key="1">
    <citation type="submission" date="2016-10" db="EMBL/GenBank/DDBJ databases">
        <authorList>
            <person name="de Groot N.N."/>
        </authorList>
    </citation>
    <scope>NUCLEOTIDE SEQUENCE [LARGE SCALE GENOMIC DNA]</scope>
    <source>
        <strain evidence="2 3">ATCC 51969</strain>
    </source>
</reference>
<dbReference type="RefSeq" id="WP_074590364.1">
    <property type="nucleotide sequence ID" value="NZ_FNGZ01000006.1"/>
</dbReference>
<dbReference type="EMBL" id="FONS01000003">
    <property type="protein sequence ID" value="SFE93721.1"/>
    <property type="molecule type" value="Genomic_DNA"/>
</dbReference>
<dbReference type="Proteomes" id="UP000183129">
    <property type="component" value="Unassembled WGS sequence"/>
</dbReference>
<dbReference type="STRING" id="34086.SAMN04488084_106114"/>
<sequence>MAVTRLKRKDRKNKTTSRLEVKTLKLATNIELGSRSKQSTKDQLAKNNLLLDQLSSALRAS</sequence>
<dbReference type="AlphaFoldDB" id="A0A1I2EMY4"/>
<protein>
    <recommendedName>
        <fullName evidence="4">Spore protein</fullName>
    </recommendedName>
</protein>
<proteinExistence type="predicted"/>